<protein>
    <submittedName>
        <fullName evidence="2">Uncharacterized protein</fullName>
    </submittedName>
</protein>
<dbReference type="EMBL" id="NHYD01003425">
    <property type="protein sequence ID" value="PPQ78189.1"/>
    <property type="molecule type" value="Genomic_DNA"/>
</dbReference>
<feature type="region of interest" description="Disordered" evidence="1">
    <location>
        <begin position="437"/>
        <end position="496"/>
    </location>
</feature>
<evidence type="ECO:0000256" key="1">
    <source>
        <dbReference type="SAM" id="MobiDB-lite"/>
    </source>
</evidence>
<feature type="compositionally biased region" description="Basic and acidic residues" evidence="1">
    <location>
        <begin position="449"/>
        <end position="459"/>
    </location>
</feature>
<comment type="caution">
    <text evidence="2">The sequence shown here is derived from an EMBL/GenBank/DDBJ whole genome shotgun (WGS) entry which is preliminary data.</text>
</comment>
<dbReference type="AlphaFoldDB" id="A0A409WI64"/>
<organism evidence="2 3">
    <name type="scientific">Psilocybe cyanescens</name>
    <dbReference type="NCBI Taxonomy" id="93625"/>
    <lineage>
        <taxon>Eukaryota</taxon>
        <taxon>Fungi</taxon>
        <taxon>Dikarya</taxon>
        <taxon>Basidiomycota</taxon>
        <taxon>Agaricomycotina</taxon>
        <taxon>Agaricomycetes</taxon>
        <taxon>Agaricomycetidae</taxon>
        <taxon>Agaricales</taxon>
        <taxon>Agaricineae</taxon>
        <taxon>Strophariaceae</taxon>
        <taxon>Psilocybe</taxon>
    </lineage>
</organism>
<gene>
    <name evidence="2" type="ORF">CVT25_015522</name>
</gene>
<evidence type="ECO:0000313" key="3">
    <source>
        <dbReference type="Proteomes" id="UP000283269"/>
    </source>
</evidence>
<dbReference type="STRING" id="93625.A0A409WI64"/>
<keyword evidence="3" id="KW-1185">Reference proteome</keyword>
<dbReference type="OrthoDB" id="3040699at2759"/>
<dbReference type="Proteomes" id="UP000283269">
    <property type="component" value="Unassembled WGS sequence"/>
</dbReference>
<reference evidence="2 3" key="1">
    <citation type="journal article" date="2018" name="Evol. Lett.">
        <title>Horizontal gene cluster transfer increased hallucinogenic mushroom diversity.</title>
        <authorList>
            <person name="Reynolds H.T."/>
            <person name="Vijayakumar V."/>
            <person name="Gluck-Thaler E."/>
            <person name="Korotkin H.B."/>
            <person name="Matheny P.B."/>
            <person name="Slot J.C."/>
        </authorList>
    </citation>
    <scope>NUCLEOTIDE SEQUENCE [LARGE SCALE GENOMIC DNA]</scope>
    <source>
        <strain evidence="2 3">2631</strain>
    </source>
</reference>
<proteinExistence type="predicted"/>
<dbReference type="InParanoid" id="A0A409WI64"/>
<feature type="compositionally biased region" description="Polar residues" evidence="1">
    <location>
        <begin position="438"/>
        <end position="448"/>
    </location>
</feature>
<accession>A0A409WI64</accession>
<evidence type="ECO:0000313" key="2">
    <source>
        <dbReference type="EMBL" id="PPQ78189.1"/>
    </source>
</evidence>
<sequence length="690" mass="76382">MSESIANPTEQVTKQNQRLFNRYAQIFHQADPQAYITHAMKLSAWLRDYKAYYDAARPEIVKLLLIAQSTLRTSLGVGPIVPFYATEYPDNPMVQAYTNLVSAVEPFSDRFGREPGSLAHIQALIATINRPHTSSIVPQNQIIPNNPSLQHNIAGGTFNQASVSLQTSQIDNTNDPDIMIIDRPPSFQDNKRTQFISVAASNTSTKPAAPVNRPKVKKRKTIDFNVLVNYDLKGLEERKSIQSSGDIDASKARKVVTEIQPSTSEKVLTEPTLPPVESQDIKADIPSTLHLSSIQSETSAEALPTKEEAVIAPNDALATPKTLNEPNSRVRETTATTFMIPENRYQAMEIDQVSHPVSIEETTHGISIIEGTPQDMSLNNPEDTQDIDMGRLSESRNADPTAQVESTESVQIIDNQVPTTTRPTKPESIPMDVDMAMSNATNNGPSNEISKETSLKRSTSEPPAQAVEESIPTQVLSQPKLEEDSPPLHPPKIGKFGPEMRIVTKQEGLPGKGHISIRFSIPEDQHVMVSNWVNYQATPQSNPGRCVSITLGCYLNDGLKESGKAADCTSFEAQTSFSPSIWPHEGLSMRVSFAGKLETLPLSPPLRVTPENLVDVCPFITTGDNNILLHQHQDLGQYTFVLHAHYPTRAQLIQVKQKRQRQKEWHEWVQSVTKPLPFHFAPDGQVTNQL</sequence>
<name>A0A409WI64_PSICY</name>